<dbReference type="AlphaFoldDB" id="A0A9J5YYQ9"/>
<gene>
    <name evidence="1" type="ORF">H5410_027253</name>
</gene>
<organism evidence="1 2">
    <name type="scientific">Solanum commersonii</name>
    <name type="common">Commerson's wild potato</name>
    <name type="synonym">Commerson's nightshade</name>
    <dbReference type="NCBI Taxonomy" id="4109"/>
    <lineage>
        <taxon>Eukaryota</taxon>
        <taxon>Viridiplantae</taxon>
        <taxon>Streptophyta</taxon>
        <taxon>Embryophyta</taxon>
        <taxon>Tracheophyta</taxon>
        <taxon>Spermatophyta</taxon>
        <taxon>Magnoliopsida</taxon>
        <taxon>eudicotyledons</taxon>
        <taxon>Gunneridae</taxon>
        <taxon>Pentapetalae</taxon>
        <taxon>asterids</taxon>
        <taxon>lamiids</taxon>
        <taxon>Solanales</taxon>
        <taxon>Solanaceae</taxon>
        <taxon>Solanoideae</taxon>
        <taxon>Solaneae</taxon>
        <taxon>Solanum</taxon>
    </lineage>
</organism>
<dbReference type="EMBL" id="JACXVP010000005">
    <property type="protein sequence ID" value="KAG5605761.1"/>
    <property type="molecule type" value="Genomic_DNA"/>
</dbReference>
<accession>A0A9J5YYQ9</accession>
<dbReference type="Proteomes" id="UP000824120">
    <property type="component" value="Chromosome 5"/>
</dbReference>
<evidence type="ECO:0000313" key="1">
    <source>
        <dbReference type="EMBL" id="KAG5605761.1"/>
    </source>
</evidence>
<reference evidence="1 2" key="1">
    <citation type="submission" date="2020-09" db="EMBL/GenBank/DDBJ databases">
        <title>De no assembly of potato wild relative species, Solanum commersonii.</title>
        <authorList>
            <person name="Cho K."/>
        </authorList>
    </citation>
    <scope>NUCLEOTIDE SEQUENCE [LARGE SCALE GENOMIC DNA]</scope>
    <source>
        <strain evidence="1">LZ3.2</strain>
        <tissue evidence="1">Leaf</tissue>
    </source>
</reference>
<protein>
    <submittedName>
        <fullName evidence="1">Uncharacterized protein</fullName>
    </submittedName>
</protein>
<keyword evidence="2" id="KW-1185">Reference proteome</keyword>
<name>A0A9J5YYQ9_SOLCO</name>
<comment type="caution">
    <text evidence="1">The sequence shown here is derived from an EMBL/GenBank/DDBJ whole genome shotgun (WGS) entry which is preliminary data.</text>
</comment>
<proteinExistence type="predicted"/>
<dbReference type="PANTHER" id="PTHR33710">
    <property type="entry name" value="BNAC02G09200D PROTEIN"/>
    <property type="match status" value="1"/>
</dbReference>
<evidence type="ECO:0000313" key="2">
    <source>
        <dbReference type="Proteomes" id="UP000824120"/>
    </source>
</evidence>
<dbReference type="OrthoDB" id="911218at2759"/>
<sequence length="189" mass="22669">MGNHAFMNFLPTSEVHHLTRRGSDHAPLHVICSTEEEPCVKPFKFLKFWRKHYQFKGLIEANWKVNFVGCPFMIFKPKLRRSRRSSFKKVEAKLKKYWHNEEEYWKQKSGMRWFKDGDRNTKFFHNYVKGRRKRLRIHDIQKTQGGDTITSTKEIGVALVVYFEEQFREDSCNEDYGLLHVILNLITPE</sequence>
<dbReference type="PANTHER" id="PTHR33710:SF23">
    <property type="entry name" value="NON-LTR RETROELEMENT REVERSE TRANSCRIPTASE"/>
    <property type="match status" value="1"/>
</dbReference>